<dbReference type="PANTHER" id="PTHR39639">
    <property type="entry name" value="CHROMOSOME 16, WHOLE GENOME SHOTGUN SEQUENCE"/>
    <property type="match status" value="1"/>
</dbReference>
<gene>
    <name evidence="2" type="ORF">HLB23_39510</name>
</gene>
<feature type="domain" description="GmrSD restriction endonucleases N-terminal" evidence="1">
    <location>
        <begin position="44"/>
        <end position="183"/>
    </location>
</feature>
<sequence length="360" mass="41197">MATARKGDKVTEPIDSNEAEVQISEQSRRIGYNTVEYTIEYLAEKLRSGDFYIPEYQRAYVWEEDRKSRFVESLLLGLPIPFLFFWENNEDGRLEIVDGSQRIRTIREFLDDELFLGDLETLDKSSGFKFSDLKESRKRKLKNRTIRGVVLDEQADDQARADLFDRINTGSKSANPAEIRRGALPGPFTALVTELAESEVFRDLTPMTGLQENSRTREELVARFFALSGDLEGYRDRVADYLFDYSKTLTAELISNPERADSMRSEFKTAMEFIVQNFPYGFKRNSRSKATPKTRYEAIAIGTKQALEEVPELRVNKQALAELIASDDFSRITRADGGNAKARVQQRASFIKNGLLERQA</sequence>
<name>A0A849CG97_9NOCA</name>
<dbReference type="PANTHER" id="PTHR39639:SF1">
    <property type="entry name" value="DUF262 DOMAIN-CONTAINING PROTEIN"/>
    <property type="match status" value="1"/>
</dbReference>
<dbReference type="InterPro" id="IPR004919">
    <property type="entry name" value="GmrSD_N"/>
</dbReference>
<evidence type="ECO:0000313" key="3">
    <source>
        <dbReference type="Proteomes" id="UP000586827"/>
    </source>
</evidence>
<proteinExistence type="predicted"/>
<comment type="caution">
    <text evidence="2">The sequence shown here is derived from an EMBL/GenBank/DDBJ whole genome shotgun (WGS) entry which is preliminary data.</text>
</comment>
<dbReference type="Pfam" id="PF03235">
    <property type="entry name" value="GmrSD_N"/>
    <property type="match status" value="1"/>
</dbReference>
<accession>A0A849CG97</accession>
<evidence type="ECO:0000313" key="2">
    <source>
        <dbReference type="EMBL" id="NNH75875.1"/>
    </source>
</evidence>
<evidence type="ECO:0000259" key="1">
    <source>
        <dbReference type="Pfam" id="PF03235"/>
    </source>
</evidence>
<dbReference type="EMBL" id="JABELX010000029">
    <property type="protein sequence ID" value="NNH75875.1"/>
    <property type="molecule type" value="Genomic_DNA"/>
</dbReference>
<reference evidence="2 3" key="1">
    <citation type="submission" date="2020-05" db="EMBL/GenBank/DDBJ databases">
        <title>MicrobeNet Type strains.</title>
        <authorList>
            <person name="Nicholson A.C."/>
        </authorList>
    </citation>
    <scope>NUCLEOTIDE SEQUENCE [LARGE SCALE GENOMIC DNA]</scope>
    <source>
        <strain evidence="2 3">JCM 3224</strain>
    </source>
</reference>
<keyword evidence="3" id="KW-1185">Reference proteome</keyword>
<organism evidence="2 3">
    <name type="scientific">Nocardia uniformis</name>
    <dbReference type="NCBI Taxonomy" id="53432"/>
    <lineage>
        <taxon>Bacteria</taxon>
        <taxon>Bacillati</taxon>
        <taxon>Actinomycetota</taxon>
        <taxon>Actinomycetes</taxon>
        <taxon>Mycobacteriales</taxon>
        <taxon>Nocardiaceae</taxon>
        <taxon>Nocardia</taxon>
    </lineage>
</organism>
<dbReference type="AlphaFoldDB" id="A0A849CG97"/>
<protein>
    <submittedName>
        <fullName evidence="2">DUF262 domain-containing protein</fullName>
    </submittedName>
</protein>
<dbReference type="Proteomes" id="UP000586827">
    <property type="component" value="Unassembled WGS sequence"/>
</dbReference>